<accession>A0A9Q6EIZ6</accession>
<evidence type="ECO:0000313" key="1">
    <source>
        <dbReference type="EMBL" id="PHJ97957.1"/>
    </source>
</evidence>
<name>A0A9Q6EIZ6_NOSLI</name>
<dbReference type="AlphaFoldDB" id="A0A9Q6EIZ6"/>
<dbReference type="EMBL" id="LAHD01000106">
    <property type="protein sequence ID" value="PHJ97957.1"/>
    <property type="molecule type" value="Genomic_DNA"/>
</dbReference>
<reference evidence="1 2" key="1">
    <citation type="submission" date="2015-02" db="EMBL/GenBank/DDBJ databases">
        <title>Nostoc linckia genome annotation.</title>
        <authorList>
            <person name="Zhou Z."/>
        </authorList>
    </citation>
    <scope>NUCLEOTIDE SEQUENCE [LARGE SCALE GENOMIC DNA]</scope>
    <source>
        <strain evidence="2">z8</strain>
    </source>
</reference>
<organism evidence="1 2">
    <name type="scientific">Nostoc linckia z8</name>
    <dbReference type="NCBI Taxonomy" id="1628746"/>
    <lineage>
        <taxon>Bacteria</taxon>
        <taxon>Bacillati</taxon>
        <taxon>Cyanobacteriota</taxon>
        <taxon>Cyanophyceae</taxon>
        <taxon>Nostocales</taxon>
        <taxon>Nostocaceae</taxon>
        <taxon>Nostoc</taxon>
    </lineage>
</organism>
<evidence type="ECO:0000313" key="2">
    <source>
        <dbReference type="Proteomes" id="UP000222310"/>
    </source>
</evidence>
<sequence length="63" mass="7458">MKIFVRKMSLSTPKSGFQSYTFVDYITSQSKITDFFIFRQKMLILDDLYLSKDVILLSNFSEM</sequence>
<comment type="caution">
    <text evidence="1">The sequence shown here is derived from an EMBL/GenBank/DDBJ whole genome shotgun (WGS) entry which is preliminary data.</text>
</comment>
<dbReference type="Proteomes" id="UP000222310">
    <property type="component" value="Unassembled WGS sequence"/>
</dbReference>
<protein>
    <submittedName>
        <fullName evidence="1">Uncharacterized protein</fullName>
    </submittedName>
</protein>
<proteinExistence type="predicted"/>
<gene>
    <name evidence="1" type="ORF">VF08_27760</name>
</gene>